<feature type="transmembrane region" description="Helical" evidence="1">
    <location>
        <begin position="84"/>
        <end position="105"/>
    </location>
</feature>
<accession>A0A8I2YDJ8</accession>
<feature type="transmembrane region" description="Helical" evidence="1">
    <location>
        <begin position="117"/>
        <end position="141"/>
    </location>
</feature>
<dbReference type="EMBL" id="JAGFBS010000062">
    <property type="protein sequence ID" value="KAG6369864.1"/>
    <property type="molecule type" value="Genomic_DNA"/>
</dbReference>
<organism evidence="3 4">
    <name type="scientific">Boletus reticuloceps</name>
    <dbReference type="NCBI Taxonomy" id="495285"/>
    <lineage>
        <taxon>Eukaryota</taxon>
        <taxon>Fungi</taxon>
        <taxon>Dikarya</taxon>
        <taxon>Basidiomycota</taxon>
        <taxon>Agaricomycotina</taxon>
        <taxon>Agaricomycetes</taxon>
        <taxon>Agaricomycetidae</taxon>
        <taxon>Boletales</taxon>
        <taxon>Boletineae</taxon>
        <taxon>Boletaceae</taxon>
        <taxon>Boletoideae</taxon>
        <taxon>Boletus</taxon>
    </lineage>
</organism>
<evidence type="ECO:0000313" key="3">
    <source>
        <dbReference type="EMBL" id="KAG6369864.1"/>
    </source>
</evidence>
<proteinExistence type="predicted"/>
<evidence type="ECO:0000259" key="2">
    <source>
        <dbReference type="Pfam" id="PF20152"/>
    </source>
</evidence>
<dbReference type="AlphaFoldDB" id="A0A8I2YDJ8"/>
<feature type="transmembrane region" description="Helical" evidence="1">
    <location>
        <begin position="153"/>
        <end position="174"/>
    </location>
</feature>
<sequence length="261" mass="29790">MYGVSLVQSAYYVWYFSNDLVSIKLLVLLVSSVSWLHTSRYTTDFFLFSMADILHLIGVTESHWNKLVLCHRRDAATCETDLTWGTYVAVPMNYVITFAIQCFYCQRVWIITGNKRGVTATILLIAFVQFALGTCATIETLKYGTIKFLETTPLVPLAAGVSTLCDIVITTVVFKHLWRSELRGRSNVLHDLVVIFVNMGALTWQPDIDCRWCGSKYRLFAYNVGLGVDWYRQYLVQDHHYWIGAPAIIIPRCYVNSLLAV</sequence>
<feature type="transmembrane region" description="Helical" evidence="1">
    <location>
        <begin position="12"/>
        <end position="33"/>
    </location>
</feature>
<keyword evidence="1" id="KW-0812">Transmembrane</keyword>
<feature type="domain" description="DUF6534" evidence="2">
    <location>
        <begin position="162"/>
        <end position="261"/>
    </location>
</feature>
<evidence type="ECO:0000256" key="1">
    <source>
        <dbReference type="SAM" id="Phobius"/>
    </source>
</evidence>
<dbReference type="InterPro" id="IPR045339">
    <property type="entry name" value="DUF6534"/>
</dbReference>
<keyword evidence="4" id="KW-1185">Reference proteome</keyword>
<keyword evidence="1" id="KW-1133">Transmembrane helix</keyword>
<dbReference type="Pfam" id="PF20152">
    <property type="entry name" value="DUF6534"/>
    <property type="match status" value="1"/>
</dbReference>
<name>A0A8I2YDJ8_9AGAM</name>
<comment type="caution">
    <text evidence="3">The sequence shown here is derived from an EMBL/GenBank/DDBJ whole genome shotgun (WGS) entry which is preliminary data.</text>
</comment>
<gene>
    <name evidence="3" type="ORF">JVT61DRAFT_13425</name>
</gene>
<evidence type="ECO:0000313" key="4">
    <source>
        <dbReference type="Proteomes" id="UP000683000"/>
    </source>
</evidence>
<dbReference type="Proteomes" id="UP000683000">
    <property type="component" value="Unassembled WGS sequence"/>
</dbReference>
<reference evidence="3" key="1">
    <citation type="submission" date="2021-03" db="EMBL/GenBank/DDBJ databases">
        <title>Evolutionary innovations through gain and loss of genes in the ectomycorrhizal Boletales.</title>
        <authorList>
            <person name="Wu G."/>
            <person name="Miyauchi S."/>
            <person name="Morin E."/>
            <person name="Yang Z.-L."/>
            <person name="Xu J."/>
            <person name="Martin F.M."/>
        </authorList>
    </citation>
    <scope>NUCLEOTIDE SEQUENCE</scope>
    <source>
        <strain evidence="3">BR01</strain>
    </source>
</reference>
<keyword evidence="1" id="KW-0472">Membrane</keyword>
<protein>
    <recommendedName>
        <fullName evidence="2">DUF6534 domain-containing protein</fullName>
    </recommendedName>
</protein>
<dbReference type="OrthoDB" id="2971182at2759"/>